<dbReference type="InterPro" id="IPR018247">
    <property type="entry name" value="EF_Hand_1_Ca_BS"/>
</dbReference>
<dbReference type="EMBL" id="NBCO01000288">
    <property type="protein sequence ID" value="ORC76862.1"/>
    <property type="molecule type" value="Genomic_DNA"/>
</dbReference>
<dbReference type="InterPro" id="IPR013083">
    <property type="entry name" value="Znf_RING/FYVE/PHD"/>
</dbReference>
<evidence type="ECO:0000256" key="4">
    <source>
        <dbReference type="ARBA" id="ARBA00022833"/>
    </source>
</evidence>
<dbReference type="PROSITE" id="PS50089">
    <property type="entry name" value="ZF_RING_2"/>
    <property type="match status" value="1"/>
</dbReference>
<organism evidence="9 10">
    <name type="scientific">Trypanosoma theileri</name>
    <dbReference type="NCBI Taxonomy" id="67003"/>
    <lineage>
        <taxon>Eukaryota</taxon>
        <taxon>Discoba</taxon>
        <taxon>Euglenozoa</taxon>
        <taxon>Kinetoplastea</taxon>
        <taxon>Metakinetoplastina</taxon>
        <taxon>Trypanosomatida</taxon>
        <taxon>Trypanosomatidae</taxon>
        <taxon>Trypanosoma</taxon>
    </lineage>
</organism>
<accession>A0A1X0NCU6</accession>
<feature type="domain" description="EF-hand" evidence="8">
    <location>
        <begin position="130"/>
        <end position="165"/>
    </location>
</feature>
<dbReference type="PANTHER" id="PTHR23048">
    <property type="entry name" value="MYOSIN LIGHT CHAIN 1, 3"/>
    <property type="match status" value="1"/>
</dbReference>
<dbReference type="PANTHER" id="PTHR23048:SF0">
    <property type="entry name" value="CALMODULIN LIKE 3"/>
    <property type="match status" value="1"/>
</dbReference>
<dbReference type="CDD" id="cd16544">
    <property type="entry name" value="RING-HC_RNF138"/>
    <property type="match status" value="1"/>
</dbReference>
<evidence type="ECO:0000256" key="6">
    <source>
        <dbReference type="PROSITE-ProRule" id="PRU00175"/>
    </source>
</evidence>
<dbReference type="FunFam" id="1.10.238.10:FF:000003">
    <property type="entry name" value="Calmodulin A"/>
    <property type="match status" value="1"/>
</dbReference>
<keyword evidence="4" id="KW-0862">Zinc</keyword>
<comment type="caution">
    <text evidence="9">The sequence shown here is derived from an EMBL/GenBank/DDBJ whole genome shotgun (WGS) entry which is preliminary data.</text>
</comment>
<dbReference type="InterPro" id="IPR050230">
    <property type="entry name" value="CALM/Myosin/TropC-like"/>
</dbReference>
<feature type="domain" description="EF-hand" evidence="8">
    <location>
        <begin position="211"/>
        <end position="246"/>
    </location>
</feature>
<dbReference type="GeneID" id="39991858"/>
<dbReference type="RefSeq" id="XP_028876628.1">
    <property type="nucleotide sequence ID" value="XM_029032078.1"/>
</dbReference>
<dbReference type="Pfam" id="PF13920">
    <property type="entry name" value="zf-C3HC4_3"/>
    <property type="match status" value="1"/>
</dbReference>
<dbReference type="InterPro" id="IPR011992">
    <property type="entry name" value="EF-hand-dom_pair"/>
</dbReference>
<dbReference type="Pfam" id="PF13499">
    <property type="entry name" value="EF-hand_7"/>
    <property type="match status" value="2"/>
</dbReference>
<dbReference type="STRING" id="67003.A0A1X0NCU6"/>
<dbReference type="SUPFAM" id="SSF57850">
    <property type="entry name" value="RING/U-box"/>
    <property type="match status" value="1"/>
</dbReference>
<protein>
    <recommendedName>
        <fullName evidence="11">EF hand</fullName>
    </recommendedName>
</protein>
<dbReference type="GO" id="GO:0016460">
    <property type="term" value="C:myosin II complex"/>
    <property type="evidence" value="ECO:0007669"/>
    <property type="project" value="TreeGrafter"/>
</dbReference>
<proteinExistence type="predicted"/>
<dbReference type="InterPro" id="IPR017907">
    <property type="entry name" value="Znf_RING_CS"/>
</dbReference>
<evidence type="ECO:0000259" key="7">
    <source>
        <dbReference type="PROSITE" id="PS50089"/>
    </source>
</evidence>
<dbReference type="AlphaFoldDB" id="A0A1X0NCU6"/>
<dbReference type="SUPFAM" id="SSF47473">
    <property type="entry name" value="EF-hand"/>
    <property type="match status" value="1"/>
</dbReference>
<keyword evidence="10" id="KW-1185">Reference proteome</keyword>
<dbReference type="SMART" id="SM00054">
    <property type="entry name" value="EFh"/>
    <property type="match status" value="4"/>
</dbReference>
<keyword evidence="1" id="KW-0479">Metal-binding</keyword>
<dbReference type="GO" id="GO:0005509">
    <property type="term" value="F:calcium ion binding"/>
    <property type="evidence" value="ECO:0007669"/>
    <property type="project" value="InterPro"/>
</dbReference>
<evidence type="ECO:0000256" key="5">
    <source>
        <dbReference type="ARBA" id="ARBA00022837"/>
    </source>
</evidence>
<evidence type="ECO:0000313" key="10">
    <source>
        <dbReference type="Proteomes" id="UP000192257"/>
    </source>
</evidence>
<name>A0A1X0NCU6_9TRYP</name>
<dbReference type="GO" id="GO:0008270">
    <property type="term" value="F:zinc ion binding"/>
    <property type="evidence" value="ECO:0007669"/>
    <property type="project" value="UniProtKB-KW"/>
</dbReference>
<keyword evidence="2" id="KW-0677">Repeat</keyword>
<evidence type="ECO:0000313" key="9">
    <source>
        <dbReference type="EMBL" id="ORC76862.1"/>
    </source>
</evidence>
<evidence type="ECO:0000256" key="1">
    <source>
        <dbReference type="ARBA" id="ARBA00022723"/>
    </source>
</evidence>
<evidence type="ECO:0000256" key="3">
    <source>
        <dbReference type="ARBA" id="ARBA00022771"/>
    </source>
</evidence>
<feature type="domain" description="EF-hand" evidence="8">
    <location>
        <begin position="247"/>
        <end position="282"/>
    </location>
</feature>
<evidence type="ECO:0008006" key="11">
    <source>
        <dbReference type="Google" id="ProtNLM"/>
    </source>
</evidence>
<sequence>MPPDIMVTDCSEELLCAICCDSWKDPIEMVPCGHIFCRACVKDVKTCPLCRGSVTNMTRPNRTLVNISLAVPVKCVTCGWTGTREQGNSHVCGSGTNKPTAPLSSVPGSRYPLVQPTSATPWIEYGLTQGEYDQIMALFLSFDDDESGGLDRREVGRLARWLNFARSDADIDRIFRDMDADGSGTLSLNEFLTWLRHNRPDPKALYGLSQAEYNTVMMQFRMYDKNQDGLLSMGEFARLALNLGEVGNIDAGRQLFTFIDTNGNGTVDLHEFLIYRSRTRRS</sequence>
<dbReference type="Proteomes" id="UP000192257">
    <property type="component" value="Unassembled WGS sequence"/>
</dbReference>
<dbReference type="InterPro" id="IPR002048">
    <property type="entry name" value="EF_hand_dom"/>
</dbReference>
<keyword evidence="5" id="KW-0106">Calcium</keyword>
<dbReference type="InterPro" id="IPR001841">
    <property type="entry name" value="Znf_RING"/>
</dbReference>
<dbReference type="PROSITE" id="PS50222">
    <property type="entry name" value="EF_HAND_2"/>
    <property type="match status" value="4"/>
</dbReference>
<feature type="domain" description="RING-type" evidence="7">
    <location>
        <begin position="16"/>
        <end position="51"/>
    </location>
</feature>
<dbReference type="PROSITE" id="PS00518">
    <property type="entry name" value="ZF_RING_1"/>
    <property type="match status" value="1"/>
</dbReference>
<feature type="domain" description="EF-hand" evidence="8">
    <location>
        <begin position="166"/>
        <end position="201"/>
    </location>
</feature>
<keyword evidence="3 6" id="KW-0863">Zinc-finger</keyword>
<evidence type="ECO:0000256" key="2">
    <source>
        <dbReference type="ARBA" id="ARBA00022737"/>
    </source>
</evidence>
<dbReference type="OrthoDB" id="26525at2759"/>
<dbReference type="PROSITE" id="PS00018">
    <property type="entry name" value="EF_HAND_1"/>
    <property type="match status" value="3"/>
</dbReference>
<dbReference type="SMART" id="SM00184">
    <property type="entry name" value="RING"/>
    <property type="match status" value="1"/>
</dbReference>
<dbReference type="VEuPathDB" id="TriTrypDB:TM35_002881000"/>
<reference evidence="9 10" key="1">
    <citation type="submission" date="2017-03" db="EMBL/GenBank/DDBJ databases">
        <title>An alternative strategy for trypanosome survival in the mammalian bloodstream revealed through genome and transcriptome analysis of the ubiquitous bovine parasite Trypanosoma (Megatrypanum) theileri.</title>
        <authorList>
            <person name="Kelly S."/>
            <person name="Ivens A."/>
            <person name="Mott A."/>
            <person name="O'Neill E."/>
            <person name="Emms D."/>
            <person name="Macleod O."/>
            <person name="Voorheis P."/>
            <person name="Matthews J."/>
            <person name="Matthews K."/>
            <person name="Carrington M."/>
        </authorList>
    </citation>
    <scope>NUCLEOTIDE SEQUENCE [LARGE SCALE GENOMIC DNA]</scope>
    <source>
        <strain evidence="9">Edinburgh</strain>
    </source>
</reference>
<dbReference type="Gene3D" id="3.30.40.10">
    <property type="entry name" value="Zinc/RING finger domain, C3HC4 (zinc finger)"/>
    <property type="match status" value="1"/>
</dbReference>
<dbReference type="Gene3D" id="1.10.238.10">
    <property type="entry name" value="EF-hand"/>
    <property type="match status" value="2"/>
</dbReference>
<gene>
    <name evidence="9" type="ORF">TM35_002881000</name>
</gene>
<evidence type="ECO:0000259" key="8">
    <source>
        <dbReference type="PROSITE" id="PS50222"/>
    </source>
</evidence>